<keyword evidence="9" id="KW-0520">NAD</keyword>
<evidence type="ECO:0000256" key="4">
    <source>
        <dbReference type="ARBA" id="ARBA00023128"/>
    </source>
</evidence>
<dbReference type="InterPro" id="IPR006096">
    <property type="entry name" value="Glu/Leu/Phe/Val/Trp_DH_C"/>
</dbReference>
<dbReference type="GO" id="GO:0004352">
    <property type="term" value="F:glutamate dehydrogenase (NAD+) activity"/>
    <property type="evidence" value="ECO:0007669"/>
    <property type="project" value="TreeGrafter"/>
</dbReference>
<feature type="binding site" evidence="9">
    <location>
        <position position="195"/>
    </location>
    <ligand>
        <name>NAD(+)</name>
        <dbReference type="ChEBI" id="CHEBI:57540"/>
    </ligand>
</feature>
<evidence type="ECO:0000256" key="9">
    <source>
        <dbReference type="PIRSR" id="PIRSR000185-2"/>
    </source>
</evidence>
<keyword evidence="4" id="KW-0496">Mitochondrion</keyword>
<comment type="caution">
    <text evidence="13">The sequence shown here is derived from an EMBL/GenBank/DDBJ whole genome shotgun (WGS) entry which is preliminary data.</text>
</comment>
<protein>
    <recommendedName>
        <fullName evidence="7">Glutamate dehydrogenase</fullName>
    </recommendedName>
</protein>
<feature type="site" description="Important for catalysis" evidence="10">
    <location>
        <position position="149"/>
    </location>
</feature>
<dbReference type="InterPro" id="IPR033922">
    <property type="entry name" value="NAD_bind_Glu_DH"/>
</dbReference>
<feature type="binding site" evidence="9">
    <location>
        <position position="363"/>
    </location>
    <ligand>
        <name>substrate</name>
    </ligand>
</feature>
<comment type="similarity">
    <text evidence="2 7 11">Belongs to the Glu/Leu/Phe/Val dehydrogenases family.</text>
</comment>
<feature type="binding site" evidence="9">
    <location>
        <position position="95"/>
    </location>
    <ligand>
        <name>substrate</name>
    </ligand>
</feature>
<dbReference type="GO" id="GO:0005739">
    <property type="term" value="C:mitochondrion"/>
    <property type="evidence" value="ECO:0007669"/>
    <property type="project" value="UniProtKB-SubCell"/>
</dbReference>
<comment type="subcellular location">
    <subcellularLocation>
        <location evidence="1">Mitochondrion</location>
    </subcellularLocation>
</comment>
<evidence type="ECO:0000256" key="2">
    <source>
        <dbReference type="ARBA" id="ARBA00006382"/>
    </source>
</evidence>
<keyword evidence="3 7" id="KW-0560">Oxidoreductase</keyword>
<dbReference type="Proteomes" id="UP001174909">
    <property type="component" value="Unassembled WGS sequence"/>
</dbReference>
<evidence type="ECO:0000256" key="5">
    <source>
        <dbReference type="ARBA" id="ARBA00047867"/>
    </source>
</evidence>
<dbReference type="Pfam" id="PF02812">
    <property type="entry name" value="ELFV_dehydrog_N"/>
    <property type="match status" value="1"/>
</dbReference>
<gene>
    <name evidence="13" type="ORF">GBAR_LOCUS2292</name>
</gene>
<evidence type="ECO:0000256" key="6">
    <source>
        <dbReference type="ARBA" id="ARBA00048577"/>
    </source>
</evidence>
<dbReference type="SUPFAM" id="SSF51735">
    <property type="entry name" value="NAD(P)-binding Rossmann-fold domains"/>
    <property type="match status" value="1"/>
</dbReference>
<evidence type="ECO:0000259" key="12">
    <source>
        <dbReference type="SMART" id="SM00839"/>
    </source>
</evidence>
<dbReference type="FunFam" id="3.40.50.720:FF:000100">
    <property type="entry name" value="Glutamate dehydrogenase 1, mitochondrial"/>
    <property type="match status" value="1"/>
</dbReference>
<evidence type="ECO:0000313" key="13">
    <source>
        <dbReference type="EMBL" id="CAI7997968.1"/>
    </source>
</evidence>
<evidence type="ECO:0000256" key="7">
    <source>
        <dbReference type="PIRNR" id="PIRNR000185"/>
    </source>
</evidence>
<dbReference type="InterPro" id="IPR006095">
    <property type="entry name" value="Glu/Leu/Phe/Val/Trp_DH"/>
</dbReference>
<dbReference type="Gene3D" id="3.40.50.10860">
    <property type="entry name" value="Leucine Dehydrogenase, chain A, domain 1"/>
    <property type="match status" value="1"/>
</dbReference>
<evidence type="ECO:0000256" key="8">
    <source>
        <dbReference type="PIRSR" id="PIRSR000185-1"/>
    </source>
</evidence>
<dbReference type="AlphaFoldDB" id="A0AA35R0S6"/>
<organism evidence="13 14">
    <name type="scientific">Geodia barretti</name>
    <name type="common">Barrett's horny sponge</name>
    <dbReference type="NCBI Taxonomy" id="519541"/>
    <lineage>
        <taxon>Eukaryota</taxon>
        <taxon>Metazoa</taxon>
        <taxon>Porifera</taxon>
        <taxon>Demospongiae</taxon>
        <taxon>Heteroscleromorpha</taxon>
        <taxon>Tetractinellida</taxon>
        <taxon>Astrophorina</taxon>
        <taxon>Geodiidae</taxon>
        <taxon>Geodia</taxon>
    </lineage>
</organism>
<sequence>MTATRPNFYANVSRTFDLAAAFGVYPPGLLDQIKRCNSVYLMEFPLRRANGSIDVIRAWRAEHSHHRLPLKGGIRYSPQVNQDEVTALATLMTFKCAIVDVPFGGAKGAVQIDTSTCTDDEIERLTRRYTHELVKKNFIGPALDVPAPDFGTGSREMAWIADTYVQLRPNQIDALGCVTGKPVDEGGIHGRTEATGRGVFFALREVCAHTADMQRLGLTPGIEGKRVVVQGFGKVGYWVARFCDEAGARIVGLAERDGAIAAPGGLDLEQVKQHRDATGSLLHFAGADTLSRSADVLELDCDVLIPAALEGQITASNADRIRARIVVEGANGPTTPEADEILHAKGILVVPDIYANAGGVIVSYFEWLKNLSHVGFGRLEKRYQESAYGRLLSTIESATGTTISADERRAVIRGADELTVVNSGLEEIMAVAYAEIRDTLLRRPEIRSMRMAAMVNAINKVARSYLSMGVFP</sequence>
<feature type="binding site" evidence="9">
    <location>
        <position position="71"/>
    </location>
    <ligand>
        <name>substrate</name>
    </ligand>
</feature>
<name>A0AA35R0S6_GEOBA</name>
<feature type="active site" description="Proton donor" evidence="8">
    <location>
        <position position="107"/>
    </location>
</feature>
<dbReference type="SUPFAM" id="SSF53223">
    <property type="entry name" value="Aminoacid dehydrogenase-like, N-terminal domain"/>
    <property type="match status" value="1"/>
</dbReference>
<dbReference type="PRINTS" id="PR00082">
    <property type="entry name" value="GLFDHDRGNASE"/>
</dbReference>
<dbReference type="CDD" id="cd01076">
    <property type="entry name" value="NAD_bind_1_Glu_DH"/>
    <property type="match status" value="1"/>
</dbReference>
<dbReference type="GO" id="GO:0000166">
    <property type="term" value="F:nucleotide binding"/>
    <property type="evidence" value="ECO:0007669"/>
    <property type="project" value="UniProtKB-KW"/>
</dbReference>
<dbReference type="Gene3D" id="3.40.50.720">
    <property type="entry name" value="NAD(P)-binding Rossmann-like Domain"/>
    <property type="match status" value="1"/>
</dbReference>
<dbReference type="InterPro" id="IPR006097">
    <property type="entry name" value="Glu/Leu/Phe/Val/Trp_DH_dimer"/>
</dbReference>
<dbReference type="SMART" id="SM00839">
    <property type="entry name" value="ELFV_dehydrog"/>
    <property type="match status" value="1"/>
</dbReference>
<dbReference type="PANTHER" id="PTHR11606">
    <property type="entry name" value="GLUTAMATE DEHYDROGENASE"/>
    <property type="match status" value="1"/>
</dbReference>
<evidence type="ECO:0000256" key="3">
    <source>
        <dbReference type="ARBA" id="ARBA00023002"/>
    </source>
</evidence>
<evidence type="ECO:0000256" key="1">
    <source>
        <dbReference type="ARBA" id="ARBA00004173"/>
    </source>
</evidence>
<dbReference type="InterPro" id="IPR036291">
    <property type="entry name" value="NAD(P)-bd_dom_sf"/>
</dbReference>
<comment type="catalytic activity">
    <reaction evidence="6">
        <text>L-glutamate + NADP(+) + H2O = 2-oxoglutarate + NH4(+) + NADPH + H(+)</text>
        <dbReference type="Rhea" id="RHEA:11612"/>
        <dbReference type="ChEBI" id="CHEBI:15377"/>
        <dbReference type="ChEBI" id="CHEBI:15378"/>
        <dbReference type="ChEBI" id="CHEBI:16810"/>
        <dbReference type="ChEBI" id="CHEBI:28938"/>
        <dbReference type="ChEBI" id="CHEBI:29985"/>
        <dbReference type="ChEBI" id="CHEBI:57783"/>
        <dbReference type="ChEBI" id="CHEBI:58349"/>
        <dbReference type="EC" id="1.4.1.3"/>
    </reaction>
</comment>
<dbReference type="InterPro" id="IPR046346">
    <property type="entry name" value="Aminoacid_DH-like_N_sf"/>
</dbReference>
<evidence type="ECO:0000256" key="10">
    <source>
        <dbReference type="PIRSR" id="PIRSR000185-3"/>
    </source>
</evidence>
<keyword evidence="14" id="KW-1185">Reference proteome</keyword>
<dbReference type="PIRSF" id="PIRSF000185">
    <property type="entry name" value="Glu_DH"/>
    <property type="match status" value="1"/>
</dbReference>
<proteinExistence type="inferred from homology"/>
<keyword evidence="9" id="KW-0547">Nucleotide-binding</keyword>
<dbReference type="EMBL" id="CASHTH010000339">
    <property type="protein sequence ID" value="CAI7997968.1"/>
    <property type="molecule type" value="Genomic_DNA"/>
</dbReference>
<dbReference type="GO" id="GO:0006538">
    <property type="term" value="P:L-glutamate catabolic process"/>
    <property type="evidence" value="ECO:0007669"/>
    <property type="project" value="TreeGrafter"/>
</dbReference>
<feature type="domain" description="Glutamate/phenylalanine/leucine/valine/L-tryptophan dehydrogenase C-terminal" evidence="12">
    <location>
        <begin position="188"/>
        <end position="469"/>
    </location>
</feature>
<accession>A0AA35R0S6</accession>
<evidence type="ECO:0000256" key="11">
    <source>
        <dbReference type="RuleBase" id="RU004417"/>
    </source>
</evidence>
<comment type="catalytic activity">
    <reaction evidence="5">
        <text>L-glutamate + NAD(+) + H2O = 2-oxoglutarate + NH4(+) + NADH + H(+)</text>
        <dbReference type="Rhea" id="RHEA:15133"/>
        <dbReference type="ChEBI" id="CHEBI:15377"/>
        <dbReference type="ChEBI" id="CHEBI:15378"/>
        <dbReference type="ChEBI" id="CHEBI:16810"/>
        <dbReference type="ChEBI" id="CHEBI:28938"/>
        <dbReference type="ChEBI" id="CHEBI:29985"/>
        <dbReference type="ChEBI" id="CHEBI:57540"/>
        <dbReference type="ChEBI" id="CHEBI:57945"/>
        <dbReference type="EC" id="1.4.1.3"/>
    </reaction>
</comment>
<dbReference type="PANTHER" id="PTHR11606:SF13">
    <property type="entry name" value="GLUTAMATE DEHYDROGENASE 1, MITOCHONDRIAL"/>
    <property type="match status" value="1"/>
</dbReference>
<dbReference type="Pfam" id="PF00208">
    <property type="entry name" value="ELFV_dehydrog"/>
    <property type="match status" value="1"/>
</dbReference>
<reference evidence="13" key="1">
    <citation type="submission" date="2023-03" db="EMBL/GenBank/DDBJ databases">
        <authorList>
            <person name="Steffen K."/>
            <person name="Cardenas P."/>
        </authorList>
    </citation>
    <scope>NUCLEOTIDE SEQUENCE</scope>
</reference>
<evidence type="ECO:0000313" key="14">
    <source>
        <dbReference type="Proteomes" id="UP001174909"/>
    </source>
</evidence>
<dbReference type="InterPro" id="IPR014362">
    <property type="entry name" value="Glu_DH"/>
</dbReference>